<dbReference type="EMBL" id="CM020619">
    <property type="protein sequence ID" value="KAK1866316.1"/>
    <property type="molecule type" value="Genomic_DNA"/>
</dbReference>
<protein>
    <submittedName>
        <fullName evidence="1">Uncharacterized protein</fullName>
    </submittedName>
</protein>
<comment type="caution">
    <text evidence="1">The sequence shown here is derived from an EMBL/GenBank/DDBJ whole genome shotgun (WGS) entry which is preliminary data.</text>
</comment>
<reference evidence="1" key="1">
    <citation type="submission" date="2019-11" db="EMBL/GenBank/DDBJ databases">
        <title>Nori genome reveals adaptations in red seaweeds to the harsh intertidal environment.</title>
        <authorList>
            <person name="Wang D."/>
            <person name="Mao Y."/>
        </authorList>
    </citation>
    <scope>NUCLEOTIDE SEQUENCE</scope>
    <source>
        <tissue evidence="1">Gametophyte</tissue>
    </source>
</reference>
<dbReference type="Proteomes" id="UP000798662">
    <property type="component" value="Chromosome 2"/>
</dbReference>
<gene>
    <name evidence="1" type="ORF">I4F81_008836</name>
</gene>
<organism evidence="1 2">
    <name type="scientific">Pyropia yezoensis</name>
    <name type="common">Susabi-nori</name>
    <name type="synonym">Porphyra yezoensis</name>
    <dbReference type="NCBI Taxonomy" id="2788"/>
    <lineage>
        <taxon>Eukaryota</taxon>
        <taxon>Rhodophyta</taxon>
        <taxon>Bangiophyceae</taxon>
        <taxon>Bangiales</taxon>
        <taxon>Bangiaceae</taxon>
        <taxon>Pyropia</taxon>
    </lineage>
</organism>
<accession>A0ACC3C990</accession>
<keyword evidence="2" id="KW-1185">Reference proteome</keyword>
<evidence type="ECO:0000313" key="2">
    <source>
        <dbReference type="Proteomes" id="UP000798662"/>
    </source>
</evidence>
<evidence type="ECO:0000313" key="1">
    <source>
        <dbReference type="EMBL" id="KAK1866316.1"/>
    </source>
</evidence>
<sequence>MRAAILVAPSLAVATATALLPAVFAADTAAAHASLPALFEEWGTIVYGNLDLSSSTLEGPALVLGTADLVDFDVGGGRPCHPTAPALAVGGAAYGRHGVLKGRAALGRRSVLDDSVGLPCADPADASRGVEVDGAAGVGTDTWALRLRHVTDSRAVCGVPPTGRVVVEDSVLKLYPAPPSAGDACVDVFVVRDPPSSLTSVQYFGRRRMVINYFFRSASWAGLDMATLVAATTLHSYCGGGSLRLRDTEVSGSVLAPGLRVDSRASEIRGRLAVESITGQAVVRYEAYTGVAPARLAAEACAA</sequence>
<proteinExistence type="predicted"/>
<name>A0ACC3C990_PYRYE</name>